<protein>
    <submittedName>
        <fullName evidence="1">Uncharacterized protein</fullName>
    </submittedName>
</protein>
<dbReference type="Proteomes" id="UP000576082">
    <property type="component" value="Unassembled WGS sequence"/>
</dbReference>
<evidence type="ECO:0000313" key="2">
    <source>
        <dbReference type="Proteomes" id="UP000576082"/>
    </source>
</evidence>
<dbReference type="EMBL" id="JABANE010000054">
    <property type="protein sequence ID" value="NME70045.1"/>
    <property type="molecule type" value="Genomic_DNA"/>
</dbReference>
<sequence length="352" mass="40784">MGKNINLSKYLTEEFETREGLDALLEFVVSSWNDIQSLEASSILENSETPNDQILGFLSSIDAQLDYGKGYRDFENSLLPSLQKISDRINKQFDLVLNPYFKKRSITSEQERKVDIKDMTNLIVLMESLLINYDLEEYDEDIEIYKKVFLDGKIDQKPFGVKNFLAKTVGKFLVMANNNVISYEEKELAEKLVAYKKRLTADILFLIFNVSWLPKERTYKNTLTLNLLQSMELGDNLEDYGDIMTQVLAYTQKVKNLNPSIVRECTVFHDYTLPKYLEWKQLEIKDRTFKPLGQVEEFNILFAKKLGFFTVDTIQSNGNSDIVRAGYPIVNGHFVWENIPMGDKANKKVVYQ</sequence>
<keyword evidence="2" id="KW-1185">Reference proteome</keyword>
<accession>A0A7X9XAU5</accession>
<name>A0A7X9XAU5_9BACT</name>
<evidence type="ECO:0000313" key="1">
    <source>
        <dbReference type="EMBL" id="NME70045.1"/>
    </source>
</evidence>
<organism evidence="1 2">
    <name type="scientific">Flammeovirga aprica JL-4</name>
    <dbReference type="NCBI Taxonomy" id="694437"/>
    <lineage>
        <taxon>Bacteria</taxon>
        <taxon>Pseudomonadati</taxon>
        <taxon>Bacteroidota</taxon>
        <taxon>Cytophagia</taxon>
        <taxon>Cytophagales</taxon>
        <taxon>Flammeovirgaceae</taxon>
        <taxon>Flammeovirga</taxon>
    </lineage>
</organism>
<comment type="caution">
    <text evidence="1">The sequence shown here is derived from an EMBL/GenBank/DDBJ whole genome shotgun (WGS) entry which is preliminary data.</text>
</comment>
<dbReference type="AlphaFoldDB" id="A0A7X9XAU5"/>
<proteinExistence type="predicted"/>
<gene>
    <name evidence="1" type="ORF">HHU12_18875</name>
</gene>
<dbReference type="RefSeq" id="WP_169658295.1">
    <property type="nucleotide sequence ID" value="NZ_JABANE010000054.1"/>
</dbReference>
<reference evidence="1 2" key="1">
    <citation type="submission" date="2020-04" db="EMBL/GenBank/DDBJ databases">
        <title>Flammeovirga sp. SR4, a novel species isolated from seawater.</title>
        <authorList>
            <person name="Wang X."/>
        </authorList>
    </citation>
    <scope>NUCLEOTIDE SEQUENCE [LARGE SCALE GENOMIC DNA]</scope>
    <source>
        <strain evidence="1 2">ATCC 23126</strain>
    </source>
</reference>